<keyword evidence="1 3" id="KW-0238">DNA-binding</keyword>
<proteinExistence type="predicted"/>
<dbReference type="EMBL" id="CYZD01000001">
    <property type="protein sequence ID" value="CUN41757.1"/>
    <property type="molecule type" value="Genomic_DNA"/>
</dbReference>
<evidence type="ECO:0000313" key="7">
    <source>
        <dbReference type="Proteomes" id="UP000095409"/>
    </source>
</evidence>
<dbReference type="PROSITE" id="PS51898">
    <property type="entry name" value="TYR_RECOMBINASE"/>
    <property type="match status" value="1"/>
</dbReference>
<feature type="domain" description="Core-binding (CB)" evidence="5">
    <location>
        <begin position="73"/>
        <end position="153"/>
    </location>
</feature>
<organism evidence="6 7">
    <name type="scientific">Blautia obeum</name>
    <dbReference type="NCBI Taxonomy" id="40520"/>
    <lineage>
        <taxon>Bacteria</taxon>
        <taxon>Bacillati</taxon>
        <taxon>Bacillota</taxon>
        <taxon>Clostridia</taxon>
        <taxon>Lachnospirales</taxon>
        <taxon>Lachnospiraceae</taxon>
        <taxon>Blautia</taxon>
    </lineage>
</organism>
<dbReference type="PROSITE" id="PS51900">
    <property type="entry name" value="CB"/>
    <property type="match status" value="1"/>
</dbReference>
<gene>
    <name evidence="6" type="ORF">ERS852394_00183</name>
</gene>
<dbReference type="Gene3D" id="1.10.443.10">
    <property type="entry name" value="Intergrase catalytic core"/>
    <property type="match status" value="1"/>
</dbReference>
<dbReference type="GO" id="GO:0006310">
    <property type="term" value="P:DNA recombination"/>
    <property type="evidence" value="ECO:0007669"/>
    <property type="project" value="UniProtKB-KW"/>
</dbReference>
<dbReference type="Gene3D" id="1.10.150.130">
    <property type="match status" value="1"/>
</dbReference>
<evidence type="ECO:0000259" key="4">
    <source>
        <dbReference type="PROSITE" id="PS51898"/>
    </source>
</evidence>
<dbReference type="GO" id="GO:0003677">
    <property type="term" value="F:DNA binding"/>
    <property type="evidence" value="ECO:0007669"/>
    <property type="project" value="UniProtKB-UniRule"/>
</dbReference>
<evidence type="ECO:0000313" key="6">
    <source>
        <dbReference type="EMBL" id="CUN41757.1"/>
    </source>
</evidence>
<dbReference type="Proteomes" id="UP000095409">
    <property type="component" value="Unassembled WGS sequence"/>
</dbReference>
<keyword evidence="2" id="KW-0233">DNA recombination</keyword>
<dbReference type="InterPro" id="IPR011010">
    <property type="entry name" value="DNA_brk_join_enz"/>
</dbReference>
<sequence length="365" mass="41232">MATAKKLPSGSWRCQVLSHTEEYTKPDGTIGKRKIRKSFTCDDPTKRGKRICEQMAAEWAASKEQHSPVAESLTFGEALDDYISSRENILSPCTIRDYRGTQRNYIQSLMGIKIDAITQEDIQKAINLEAVKLSSKTVRNIHGLVSAVLRVYRPSMALNTALPKKKRIQLYIPSDEEVKILMNTVEGTELEIPVLLAAFGPMRRGEICALEQSDINGNIVHVSKNMVRTIDNQWIIKAPKSFAGDRYIDFPDDVIERLPKRPGRIVDLNPGQLTDKFEKCLRKCNLPHFRFHDLRHYSASILHALGIPDVYIMQRGGWGNDGTLKAVYRHALSDKAQEMNKLANEHFEDLLSGGSHEGSHKKKKP</sequence>
<dbReference type="CDD" id="cd01189">
    <property type="entry name" value="INT_ICEBs1_C_like"/>
    <property type="match status" value="1"/>
</dbReference>
<dbReference type="InterPro" id="IPR010998">
    <property type="entry name" value="Integrase_recombinase_N"/>
</dbReference>
<evidence type="ECO:0000256" key="1">
    <source>
        <dbReference type="ARBA" id="ARBA00023125"/>
    </source>
</evidence>
<dbReference type="SUPFAM" id="SSF56349">
    <property type="entry name" value="DNA breaking-rejoining enzymes"/>
    <property type="match status" value="1"/>
</dbReference>
<evidence type="ECO:0000259" key="5">
    <source>
        <dbReference type="PROSITE" id="PS51900"/>
    </source>
</evidence>
<dbReference type="InterPro" id="IPR002104">
    <property type="entry name" value="Integrase_catalytic"/>
</dbReference>
<evidence type="ECO:0000256" key="3">
    <source>
        <dbReference type="PROSITE-ProRule" id="PRU01248"/>
    </source>
</evidence>
<accession>A0A173WTB3</accession>
<feature type="domain" description="Tyr recombinase" evidence="4">
    <location>
        <begin position="167"/>
        <end position="343"/>
    </location>
</feature>
<dbReference type="Pfam" id="PF00589">
    <property type="entry name" value="Phage_integrase"/>
    <property type="match status" value="1"/>
</dbReference>
<dbReference type="RefSeq" id="WP_055065456.1">
    <property type="nucleotide sequence ID" value="NZ_CYZD01000001.1"/>
</dbReference>
<dbReference type="AlphaFoldDB" id="A0A173WTB3"/>
<dbReference type="GO" id="GO:0015074">
    <property type="term" value="P:DNA integration"/>
    <property type="evidence" value="ECO:0007669"/>
    <property type="project" value="InterPro"/>
</dbReference>
<dbReference type="InterPro" id="IPR044068">
    <property type="entry name" value="CB"/>
</dbReference>
<dbReference type="InterPro" id="IPR013762">
    <property type="entry name" value="Integrase-like_cat_sf"/>
</dbReference>
<reference evidence="6 7" key="1">
    <citation type="submission" date="2015-09" db="EMBL/GenBank/DDBJ databases">
        <authorList>
            <consortium name="Pathogen Informatics"/>
        </authorList>
    </citation>
    <scope>NUCLEOTIDE SEQUENCE [LARGE SCALE GENOMIC DNA]</scope>
    <source>
        <strain evidence="6 7">2789STDY5608837</strain>
    </source>
</reference>
<protein>
    <submittedName>
        <fullName evidence="6">Site-specific recombinase XerD</fullName>
    </submittedName>
</protein>
<evidence type="ECO:0000256" key="2">
    <source>
        <dbReference type="ARBA" id="ARBA00023172"/>
    </source>
</evidence>
<name>A0A173WTB3_9FIRM</name>